<organism evidence="11 12">
    <name type="scientific">Methanosphaera stadtmanae</name>
    <dbReference type="NCBI Taxonomy" id="2317"/>
    <lineage>
        <taxon>Archaea</taxon>
        <taxon>Methanobacteriati</taxon>
        <taxon>Methanobacteriota</taxon>
        <taxon>Methanomada group</taxon>
        <taxon>Methanobacteria</taxon>
        <taxon>Methanobacteriales</taxon>
        <taxon>Methanobacteriaceae</taxon>
        <taxon>Methanosphaera</taxon>
    </lineage>
</organism>
<dbReference type="EMBL" id="NGJK01000016">
    <property type="protein sequence ID" value="RAP03557.1"/>
    <property type="molecule type" value="Genomic_DNA"/>
</dbReference>
<comment type="catalytic activity">
    <reaction evidence="1 9">
        <text>Cleavage of peptide bonds with very broad specificity.</text>
        <dbReference type="EC" id="3.4.25.1"/>
    </reaction>
</comment>
<dbReference type="InterPro" id="IPR023333">
    <property type="entry name" value="Proteasome_suB-type"/>
</dbReference>
<dbReference type="InterPro" id="IPR029055">
    <property type="entry name" value="Ntn_hydrolases_N"/>
</dbReference>
<dbReference type="Proteomes" id="UP000248557">
    <property type="component" value="Unassembled WGS sequence"/>
</dbReference>
<comment type="subcellular location">
    <subcellularLocation>
        <location evidence="9">Cytoplasm</location>
    </subcellularLocation>
</comment>
<dbReference type="OMA" id="KQHLFRH"/>
<dbReference type="GO" id="GO:0010498">
    <property type="term" value="P:proteasomal protein catabolic process"/>
    <property type="evidence" value="ECO:0007669"/>
    <property type="project" value="UniProtKB-UniRule"/>
</dbReference>
<comment type="subunit">
    <text evidence="9">The 20S proteasome core is composed of 14 alpha and 14 beta subunits that assemble into four stacked heptameric rings, resulting in a barrel-shaped structure. The two inner rings, each composed of seven catalytic beta subunits, are sandwiched by two outer rings, each composed of seven alpha subunits. The catalytic chamber with the active sites is on the inside of the barrel. Has a gated structure, the ends of the cylinder being occluded by the N-termini of the alpha-subunits. Is capped at one or both ends by the proteasome regulatory ATPase, PAN.</text>
</comment>
<keyword evidence="4 9" id="KW-0888">Threonine protease</keyword>
<reference evidence="11 12" key="1">
    <citation type="submission" date="2017-05" db="EMBL/GenBank/DDBJ databases">
        <title>Host range expansion of the Methanosphaera genus to humans and monogastric animals involves recent and extensive reduction in genome content.</title>
        <authorList>
            <person name="Hoedt E.C."/>
            <person name="Volmer J.G."/>
            <person name="Parks D.H."/>
            <person name="Rosewarne C.P."/>
            <person name="Denman S.E."/>
            <person name="Mcsweeney C.S."/>
            <person name="O Cuiv P."/>
            <person name="Hugenholtz P."/>
            <person name="Tyson G.W."/>
            <person name="Morrison M."/>
        </authorList>
    </citation>
    <scope>NUCLEOTIDE SEQUENCE [LARGE SCALE GENOMIC DNA]</scope>
    <source>
        <strain evidence="11 12">PA5</strain>
    </source>
</reference>
<dbReference type="GO" id="GO:0004298">
    <property type="term" value="F:threonine-type endopeptidase activity"/>
    <property type="evidence" value="ECO:0007669"/>
    <property type="project" value="UniProtKB-UniRule"/>
</dbReference>
<evidence type="ECO:0000256" key="5">
    <source>
        <dbReference type="ARBA" id="ARBA00022801"/>
    </source>
</evidence>
<dbReference type="EC" id="3.4.25.1" evidence="9"/>
<keyword evidence="6 9" id="KW-0068">Autocatalytic cleavage</keyword>
<evidence type="ECO:0000256" key="8">
    <source>
        <dbReference type="ARBA" id="ARBA00023145"/>
    </source>
</evidence>
<dbReference type="SMR" id="A0A328Q5C6"/>
<dbReference type="GeneID" id="41324855"/>
<dbReference type="GO" id="GO:0019774">
    <property type="term" value="C:proteasome core complex, beta-subunit complex"/>
    <property type="evidence" value="ECO:0007669"/>
    <property type="project" value="UniProtKB-UniRule"/>
</dbReference>
<dbReference type="RefSeq" id="WP_011405892.1">
    <property type="nucleotide sequence ID" value="NZ_CATZXA010000010.1"/>
</dbReference>
<dbReference type="PANTHER" id="PTHR32194:SF0">
    <property type="entry name" value="ATP-DEPENDENT PROTEASE SUBUNIT HSLV"/>
    <property type="match status" value="1"/>
</dbReference>
<dbReference type="InterPro" id="IPR019983">
    <property type="entry name" value="Pept_T1A_Psome_bsu_arc"/>
</dbReference>
<keyword evidence="5 9" id="KW-0378">Hydrolase</keyword>
<dbReference type="AlphaFoldDB" id="A0A328Q5C6"/>
<evidence type="ECO:0000256" key="6">
    <source>
        <dbReference type="ARBA" id="ARBA00022813"/>
    </source>
</evidence>
<keyword evidence="2 9" id="KW-0963">Cytoplasm</keyword>
<dbReference type="GO" id="GO:0005737">
    <property type="term" value="C:cytoplasm"/>
    <property type="evidence" value="ECO:0007669"/>
    <property type="project" value="UniProtKB-SubCell"/>
</dbReference>
<evidence type="ECO:0000256" key="1">
    <source>
        <dbReference type="ARBA" id="ARBA00001198"/>
    </source>
</evidence>
<evidence type="ECO:0000256" key="9">
    <source>
        <dbReference type="HAMAP-Rule" id="MF_02113"/>
    </source>
</evidence>
<keyword evidence="7 9" id="KW-0647">Proteasome</keyword>
<evidence type="ECO:0000256" key="2">
    <source>
        <dbReference type="ARBA" id="ARBA00022490"/>
    </source>
</evidence>
<feature type="chain" id="PRO_5023316990" description="Proteasome subunit beta" evidence="9">
    <location>
        <begin position="10"/>
        <end position="205"/>
    </location>
</feature>
<dbReference type="NCBIfam" id="TIGR03634">
    <property type="entry name" value="arc_protsome_B"/>
    <property type="match status" value="1"/>
</dbReference>
<dbReference type="InterPro" id="IPR000243">
    <property type="entry name" value="Pept_T1A_subB"/>
</dbReference>
<keyword evidence="8 9" id="KW-0865">Zymogen</keyword>
<dbReference type="FunFam" id="3.60.20.10:FF:000049">
    <property type="entry name" value="Proteasome subunit beta"/>
    <property type="match status" value="1"/>
</dbReference>
<dbReference type="HAMAP" id="MF_02113_A">
    <property type="entry name" value="Proteasome_B_A"/>
    <property type="match status" value="1"/>
</dbReference>
<evidence type="ECO:0000256" key="7">
    <source>
        <dbReference type="ARBA" id="ARBA00022942"/>
    </source>
</evidence>
<dbReference type="GeneID" id="3855430"/>
<evidence type="ECO:0000256" key="10">
    <source>
        <dbReference type="PIRSR" id="PIRSR600243-1"/>
    </source>
</evidence>
<dbReference type="Pfam" id="PF00227">
    <property type="entry name" value="Proteasome"/>
    <property type="match status" value="1"/>
</dbReference>
<evidence type="ECO:0000256" key="3">
    <source>
        <dbReference type="ARBA" id="ARBA00022670"/>
    </source>
</evidence>
<dbReference type="Gene3D" id="3.60.20.10">
    <property type="entry name" value="Glutamine Phosphoribosylpyrophosphate, subunit 1, domain 1"/>
    <property type="match status" value="1"/>
</dbReference>
<comment type="activity regulation">
    <text evidence="9">The formation of the proteasomal ATPase PAN-20S proteasome complex, via the docking of the C-termini of PAN into the intersubunit pockets in the alpha-rings, triggers opening of the gate for substrate entry. Interconversion between the open-gate and close-gate conformations leads to a dynamic regulation of the 20S proteasome proteolysis activity.</text>
</comment>
<comment type="similarity">
    <text evidence="9">Belongs to the peptidase T1B family.</text>
</comment>
<dbReference type="PANTHER" id="PTHR32194">
    <property type="entry name" value="METALLOPROTEASE TLDD"/>
    <property type="match status" value="1"/>
</dbReference>
<dbReference type="CDD" id="cd03764">
    <property type="entry name" value="proteasome_beta_archeal"/>
    <property type="match status" value="1"/>
</dbReference>
<evidence type="ECO:0000313" key="11">
    <source>
        <dbReference type="EMBL" id="RAP03557.1"/>
    </source>
</evidence>
<evidence type="ECO:0000313" key="12">
    <source>
        <dbReference type="Proteomes" id="UP000248557"/>
    </source>
</evidence>
<comment type="caution">
    <text evidence="11">The sequence shown here is derived from an EMBL/GenBank/DDBJ whole genome shotgun (WGS) entry which is preliminary data.</text>
</comment>
<name>A0A328Q5C6_9EURY</name>
<dbReference type="InterPro" id="IPR001353">
    <property type="entry name" value="Proteasome_sua/b"/>
</dbReference>
<evidence type="ECO:0000256" key="4">
    <source>
        <dbReference type="ARBA" id="ARBA00022698"/>
    </source>
</evidence>
<sequence length="205" mass="22360">MNQTENMEGTTTVGFVCTDGVVLATETRATMGSLVANKNADKLFQIDDKIGATIAGTVSHAQSLMDILKAEISLYKLRNEKDMSIDALAVLTSNILKSRPYYVQTILAGVDKDGAKLYTLDPSGSYIPDTFTSTGSGSPYAFGVLEDRYNEDITTEEGKKIAIKAITSAMERDVYSGNNYRLGVITKDGMKIYTKEEIAQIKKQL</sequence>
<feature type="propeptide" id="PRO_5016471077" description="Removed in mature form; by autocatalysis" evidence="9">
    <location>
        <begin position="1"/>
        <end position="9"/>
    </location>
</feature>
<proteinExistence type="inferred from homology"/>
<keyword evidence="3 9" id="KW-0645">Protease</keyword>
<dbReference type="PRINTS" id="PR00141">
    <property type="entry name" value="PROTEASOME"/>
</dbReference>
<accession>A0A328Q5C6</accession>
<gene>
    <name evidence="9" type="primary">psmB</name>
    <name evidence="11" type="ORF">CA615_01440</name>
</gene>
<dbReference type="SUPFAM" id="SSF56235">
    <property type="entry name" value="N-terminal nucleophile aminohydrolases (Ntn hydrolases)"/>
    <property type="match status" value="1"/>
</dbReference>
<dbReference type="PROSITE" id="PS51476">
    <property type="entry name" value="PROTEASOME_BETA_2"/>
    <property type="match status" value="1"/>
</dbReference>
<feature type="active site" description="Nucleophile" evidence="9 10">
    <location>
        <position position="10"/>
    </location>
</feature>
<protein>
    <recommendedName>
        <fullName evidence="9">Proteasome subunit beta</fullName>
        <ecNumber evidence="9">3.4.25.1</ecNumber>
    </recommendedName>
    <alternativeName>
        <fullName evidence="9">20S proteasome beta subunit</fullName>
    </alternativeName>
    <alternativeName>
        <fullName evidence="9">Proteasome core protein PsmB</fullName>
    </alternativeName>
</protein>
<comment type="function">
    <text evidence="9">Component of the proteasome core, a large protease complex with broad specificity involved in protein degradation.</text>
</comment>